<feature type="transmembrane region" description="Helical" evidence="7">
    <location>
        <begin position="95"/>
        <end position="119"/>
    </location>
</feature>
<keyword evidence="6 7" id="KW-0472">Membrane</keyword>
<feature type="transmembrane region" description="Helical" evidence="7">
    <location>
        <begin position="60"/>
        <end position="83"/>
    </location>
</feature>
<protein>
    <submittedName>
        <fullName evidence="9">ABC transporter permease subunit</fullName>
    </submittedName>
</protein>
<dbReference type="RefSeq" id="WP_273953343.1">
    <property type="nucleotide sequence ID" value="NZ_JAQSIP010000010.1"/>
</dbReference>
<evidence type="ECO:0000256" key="3">
    <source>
        <dbReference type="ARBA" id="ARBA00022475"/>
    </source>
</evidence>
<evidence type="ECO:0000313" key="10">
    <source>
        <dbReference type="Proteomes" id="UP001528673"/>
    </source>
</evidence>
<evidence type="ECO:0000313" key="9">
    <source>
        <dbReference type="EMBL" id="MDD0840556.1"/>
    </source>
</evidence>
<sequence>MAWLPPLSPRALRLACALPALVFFAAFWLLPVGQLLMLPASQGGCTYFAVLTEARYLKSLLQTLALSAGVTAATLVLGAVVGLTLARRRFRGRALLLSLMTLPLSFPGVIIGFFVILLGGRQGLVADLSSALGAGRLTFAYGLGGLFLGYLYFSLPRAIASYTAAAEALDSALEEAARSLGANRWQVARDVWWPGLLPTTGSCAAMVFATAMGAFGTAFTLASRYEVLPITIYNEFTNYANFALAASLSMALGLITWLALMAARWLGASAPTPLAKSAAGV</sequence>
<evidence type="ECO:0000256" key="5">
    <source>
        <dbReference type="ARBA" id="ARBA00022989"/>
    </source>
</evidence>
<accession>A0ABT5N2L4</accession>
<gene>
    <name evidence="9" type="ORF">PSQ40_18395</name>
</gene>
<evidence type="ECO:0000256" key="6">
    <source>
        <dbReference type="ARBA" id="ARBA00023136"/>
    </source>
</evidence>
<dbReference type="PANTHER" id="PTHR30183:SF3">
    <property type="entry name" value="MOLYBDENUM TRANSPORT SYSTEM PERMEASE PROTEIN MODB"/>
    <property type="match status" value="1"/>
</dbReference>
<feature type="transmembrane region" description="Helical" evidence="7">
    <location>
        <begin position="131"/>
        <end position="153"/>
    </location>
</feature>
<dbReference type="SUPFAM" id="SSF161098">
    <property type="entry name" value="MetI-like"/>
    <property type="match status" value="1"/>
</dbReference>
<evidence type="ECO:0000256" key="7">
    <source>
        <dbReference type="RuleBase" id="RU363032"/>
    </source>
</evidence>
<dbReference type="EMBL" id="JAQSIP010000010">
    <property type="protein sequence ID" value="MDD0840556.1"/>
    <property type="molecule type" value="Genomic_DNA"/>
</dbReference>
<keyword evidence="4 7" id="KW-0812">Transmembrane</keyword>
<feature type="transmembrane region" description="Helical" evidence="7">
    <location>
        <begin position="12"/>
        <end position="30"/>
    </location>
</feature>
<organism evidence="9 10">
    <name type="scientific">Curvibacter cyanobacteriorum</name>
    <dbReference type="NCBI Taxonomy" id="3026422"/>
    <lineage>
        <taxon>Bacteria</taxon>
        <taxon>Pseudomonadati</taxon>
        <taxon>Pseudomonadota</taxon>
        <taxon>Betaproteobacteria</taxon>
        <taxon>Burkholderiales</taxon>
        <taxon>Comamonadaceae</taxon>
        <taxon>Curvibacter</taxon>
    </lineage>
</organism>
<comment type="caution">
    <text evidence="9">The sequence shown here is derived from an EMBL/GenBank/DDBJ whole genome shotgun (WGS) entry which is preliminary data.</text>
</comment>
<evidence type="ECO:0000256" key="2">
    <source>
        <dbReference type="ARBA" id="ARBA00022448"/>
    </source>
</evidence>
<keyword evidence="10" id="KW-1185">Reference proteome</keyword>
<comment type="similarity">
    <text evidence="7">Belongs to the binding-protein-dependent transport system permease family.</text>
</comment>
<proteinExistence type="inferred from homology"/>
<keyword evidence="2 7" id="KW-0813">Transport</keyword>
<dbReference type="PANTHER" id="PTHR30183">
    <property type="entry name" value="MOLYBDENUM TRANSPORT SYSTEM PERMEASE PROTEIN MODB"/>
    <property type="match status" value="1"/>
</dbReference>
<dbReference type="Proteomes" id="UP001528673">
    <property type="component" value="Unassembled WGS sequence"/>
</dbReference>
<comment type="subcellular location">
    <subcellularLocation>
        <location evidence="1 7">Cell membrane</location>
        <topology evidence="1 7">Multi-pass membrane protein</topology>
    </subcellularLocation>
</comment>
<dbReference type="Gene3D" id="1.10.3720.10">
    <property type="entry name" value="MetI-like"/>
    <property type="match status" value="1"/>
</dbReference>
<keyword evidence="3" id="KW-1003">Cell membrane</keyword>
<feature type="transmembrane region" description="Helical" evidence="7">
    <location>
        <begin position="242"/>
        <end position="266"/>
    </location>
</feature>
<name>A0ABT5N2L4_9BURK</name>
<keyword evidence="5 7" id="KW-1133">Transmembrane helix</keyword>
<evidence type="ECO:0000256" key="1">
    <source>
        <dbReference type="ARBA" id="ARBA00004651"/>
    </source>
</evidence>
<evidence type="ECO:0000259" key="8">
    <source>
        <dbReference type="PROSITE" id="PS50928"/>
    </source>
</evidence>
<dbReference type="PROSITE" id="PS50928">
    <property type="entry name" value="ABC_TM1"/>
    <property type="match status" value="1"/>
</dbReference>
<feature type="transmembrane region" description="Helical" evidence="7">
    <location>
        <begin position="203"/>
        <end position="222"/>
    </location>
</feature>
<dbReference type="CDD" id="cd06261">
    <property type="entry name" value="TM_PBP2"/>
    <property type="match status" value="1"/>
</dbReference>
<evidence type="ECO:0000256" key="4">
    <source>
        <dbReference type="ARBA" id="ARBA00022692"/>
    </source>
</evidence>
<dbReference type="Pfam" id="PF00528">
    <property type="entry name" value="BPD_transp_1"/>
    <property type="match status" value="1"/>
</dbReference>
<feature type="domain" description="ABC transmembrane type-1" evidence="8">
    <location>
        <begin position="60"/>
        <end position="263"/>
    </location>
</feature>
<dbReference type="InterPro" id="IPR000515">
    <property type="entry name" value="MetI-like"/>
</dbReference>
<reference evidence="9 10" key="1">
    <citation type="submission" date="2023-02" db="EMBL/GenBank/DDBJ databases">
        <title>Bacterial whole genomic sequence of Curvibacter sp. HBC61.</title>
        <authorList>
            <person name="Le V."/>
            <person name="Ko S.-R."/>
            <person name="Ahn C.-Y."/>
            <person name="Oh H.-M."/>
        </authorList>
    </citation>
    <scope>NUCLEOTIDE SEQUENCE [LARGE SCALE GENOMIC DNA]</scope>
    <source>
        <strain evidence="9 10">HBC61</strain>
    </source>
</reference>
<dbReference type="InterPro" id="IPR035906">
    <property type="entry name" value="MetI-like_sf"/>
</dbReference>